<keyword evidence="2" id="KW-0812">Transmembrane</keyword>
<dbReference type="EMBL" id="ML213610">
    <property type="protein sequence ID" value="TFK37068.1"/>
    <property type="molecule type" value="Genomic_DNA"/>
</dbReference>
<name>A0A5C3LYV5_9AGAR</name>
<dbReference type="AlphaFoldDB" id="A0A5C3LYV5"/>
<feature type="transmembrane region" description="Helical" evidence="2">
    <location>
        <begin position="85"/>
        <end position="107"/>
    </location>
</feature>
<organism evidence="3 4">
    <name type="scientific">Crucibulum laeve</name>
    <dbReference type="NCBI Taxonomy" id="68775"/>
    <lineage>
        <taxon>Eukaryota</taxon>
        <taxon>Fungi</taxon>
        <taxon>Dikarya</taxon>
        <taxon>Basidiomycota</taxon>
        <taxon>Agaricomycotina</taxon>
        <taxon>Agaricomycetes</taxon>
        <taxon>Agaricomycetidae</taxon>
        <taxon>Agaricales</taxon>
        <taxon>Agaricineae</taxon>
        <taxon>Nidulariaceae</taxon>
        <taxon>Crucibulum</taxon>
    </lineage>
</organism>
<proteinExistence type="predicted"/>
<dbReference type="Proteomes" id="UP000308652">
    <property type="component" value="Unassembled WGS sequence"/>
</dbReference>
<feature type="transmembrane region" description="Helical" evidence="2">
    <location>
        <begin position="159"/>
        <end position="183"/>
    </location>
</feature>
<sequence>MPSPCQHRALTHEKFRQRNGSENGSGGGCSSGDSSSSGTPPPAQLATGTFPNPSTRHGHAVGFYTLLCVNLFFVASNLWTPRRTLIGGIFALITSTSLALHPFIFASTFQRNRWAFLIEHVKIIFFAIKLLEEFLDISFWRGCAALFAEVHTNRIRATFSLATLLVSVVVTSLVVHTFFLQMLGVESTGYFHRYQRLGYRIATAGRYILPENLSDAPHQTHLDGSTGYSASTKLFITEPEVLPTTLSHPAQ</sequence>
<reference evidence="3 4" key="1">
    <citation type="journal article" date="2019" name="Nat. Ecol. Evol.">
        <title>Megaphylogeny resolves global patterns of mushroom evolution.</title>
        <authorList>
            <person name="Varga T."/>
            <person name="Krizsan K."/>
            <person name="Foldi C."/>
            <person name="Dima B."/>
            <person name="Sanchez-Garcia M."/>
            <person name="Sanchez-Ramirez S."/>
            <person name="Szollosi G.J."/>
            <person name="Szarkandi J.G."/>
            <person name="Papp V."/>
            <person name="Albert L."/>
            <person name="Andreopoulos W."/>
            <person name="Angelini C."/>
            <person name="Antonin V."/>
            <person name="Barry K.W."/>
            <person name="Bougher N.L."/>
            <person name="Buchanan P."/>
            <person name="Buyck B."/>
            <person name="Bense V."/>
            <person name="Catcheside P."/>
            <person name="Chovatia M."/>
            <person name="Cooper J."/>
            <person name="Damon W."/>
            <person name="Desjardin D."/>
            <person name="Finy P."/>
            <person name="Geml J."/>
            <person name="Haridas S."/>
            <person name="Hughes K."/>
            <person name="Justo A."/>
            <person name="Karasinski D."/>
            <person name="Kautmanova I."/>
            <person name="Kiss B."/>
            <person name="Kocsube S."/>
            <person name="Kotiranta H."/>
            <person name="LaButti K.M."/>
            <person name="Lechner B.E."/>
            <person name="Liimatainen K."/>
            <person name="Lipzen A."/>
            <person name="Lukacs Z."/>
            <person name="Mihaltcheva S."/>
            <person name="Morgado L.N."/>
            <person name="Niskanen T."/>
            <person name="Noordeloos M.E."/>
            <person name="Ohm R.A."/>
            <person name="Ortiz-Santana B."/>
            <person name="Ovrebo C."/>
            <person name="Racz N."/>
            <person name="Riley R."/>
            <person name="Savchenko A."/>
            <person name="Shiryaev A."/>
            <person name="Soop K."/>
            <person name="Spirin V."/>
            <person name="Szebenyi C."/>
            <person name="Tomsovsky M."/>
            <person name="Tulloss R.E."/>
            <person name="Uehling J."/>
            <person name="Grigoriev I.V."/>
            <person name="Vagvolgyi C."/>
            <person name="Papp T."/>
            <person name="Martin F.M."/>
            <person name="Miettinen O."/>
            <person name="Hibbett D.S."/>
            <person name="Nagy L.G."/>
        </authorList>
    </citation>
    <scope>NUCLEOTIDE SEQUENCE [LARGE SCALE GENOMIC DNA]</scope>
    <source>
        <strain evidence="3 4">CBS 166.37</strain>
    </source>
</reference>
<feature type="transmembrane region" description="Helical" evidence="2">
    <location>
        <begin position="61"/>
        <end position="79"/>
    </location>
</feature>
<keyword evidence="4" id="KW-1185">Reference proteome</keyword>
<evidence type="ECO:0000313" key="4">
    <source>
        <dbReference type="Proteomes" id="UP000308652"/>
    </source>
</evidence>
<protein>
    <submittedName>
        <fullName evidence="3">Uncharacterized protein</fullName>
    </submittedName>
</protein>
<evidence type="ECO:0000256" key="2">
    <source>
        <dbReference type="SAM" id="Phobius"/>
    </source>
</evidence>
<evidence type="ECO:0000313" key="3">
    <source>
        <dbReference type="EMBL" id="TFK37068.1"/>
    </source>
</evidence>
<feature type="region of interest" description="Disordered" evidence="1">
    <location>
        <begin position="1"/>
        <end position="51"/>
    </location>
</feature>
<gene>
    <name evidence="3" type="ORF">BDQ12DRAFT_221121</name>
</gene>
<keyword evidence="2" id="KW-0472">Membrane</keyword>
<evidence type="ECO:0000256" key="1">
    <source>
        <dbReference type="SAM" id="MobiDB-lite"/>
    </source>
</evidence>
<keyword evidence="2" id="KW-1133">Transmembrane helix</keyword>
<accession>A0A5C3LYV5</accession>